<dbReference type="GO" id="GO:0009847">
    <property type="term" value="P:spore germination"/>
    <property type="evidence" value="ECO:0007669"/>
    <property type="project" value="InterPro"/>
</dbReference>
<feature type="transmembrane region" description="Helical" evidence="8">
    <location>
        <begin position="335"/>
        <end position="355"/>
    </location>
</feature>
<feature type="transmembrane region" description="Helical" evidence="8">
    <location>
        <begin position="12"/>
        <end position="34"/>
    </location>
</feature>
<feature type="transmembrane region" description="Helical" evidence="8">
    <location>
        <begin position="306"/>
        <end position="323"/>
    </location>
</feature>
<protein>
    <submittedName>
        <fullName evidence="9">Spore gernimation protein</fullName>
    </submittedName>
</protein>
<dbReference type="OrthoDB" id="1675410at2"/>
<dbReference type="PANTHER" id="PTHR34975">
    <property type="entry name" value="SPORE GERMINATION PROTEIN A2"/>
    <property type="match status" value="1"/>
</dbReference>
<feature type="transmembrane region" description="Helical" evidence="8">
    <location>
        <begin position="144"/>
        <end position="166"/>
    </location>
</feature>
<evidence type="ECO:0000256" key="1">
    <source>
        <dbReference type="ARBA" id="ARBA00004141"/>
    </source>
</evidence>
<dbReference type="Proteomes" id="UP000287969">
    <property type="component" value="Chromosome"/>
</dbReference>
<dbReference type="NCBIfam" id="TIGR00912">
    <property type="entry name" value="2A0309"/>
    <property type="match status" value="1"/>
</dbReference>
<feature type="transmembrane region" description="Helical" evidence="8">
    <location>
        <begin position="217"/>
        <end position="234"/>
    </location>
</feature>
<feature type="transmembrane region" description="Helical" evidence="8">
    <location>
        <begin position="80"/>
        <end position="99"/>
    </location>
</feature>
<feature type="transmembrane region" description="Helical" evidence="8">
    <location>
        <begin position="186"/>
        <end position="205"/>
    </location>
</feature>
<keyword evidence="3" id="KW-0813">Transport</keyword>
<feature type="transmembrane region" description="Helical" evidence="8">
    <location>
        <begin position="269"/>
        <end position="294"/>
    </location>
</feature>
<dbReference type="EMBL" id="CP035282">
    <property type="protein sequence ID" value="QAT60198.1"/>
    <property type="molecule type" value="Genomic_DNA"/>
</dbReference>
<gene>
    <name evidence="9" type="ORF">EQM13_00735</name>
</gene>
<dbReference type="PANTHER" id="PTHR34975:SF2">
    <property type="entry name" value="SPORE GERMINATION PROTEIN A2"/>
    <property type="match status" value="1"/>
</dbReference>
<dbReference type="InterPro" id="IPR004761">
    <property type="entry name" value="Spore_GerAB"/>
</dbReference>
<dbReference type="Pfam" id="PF03845">
    <property type="entry name" value="Spore_permease"/>
    <property type="match status" value="1"/>
</dbReference>
<dbReference type="KEGG" id="spoa:EQM13_00735"/>
<evidence type="ECO:0000256" key="2">
    <source>
        <dbReference type="ARBA" id="ARBA00007998"/>
    </source>
</evidence>
<accession>A0A410Q8D6</accession>
<dbReference type="GO" id="GO:0016020">
    <property type="term" value="C:membrane"/>
    <property type="evidence" value="ECO:0007669"/>
    <property type="project" value="UniProtKB-SubCell"/>
</dbReference>
<keyword evidence="10" id="KW-1185">Reference proteome</keyword>
<evidence type="ECO:0000313" key="10">
    <source>
        <dbReference type="Proteomes" id="UP000287969"/>
    </source>
</evidence>
<keyword evidence="6 8" id="KW-1133">Transmembrane helix</keyword>
<evidence type="ECO:0000256" key="6">
    <source>
        <dbReference type="ARBA" id="ARBA00022989"/>
    </source>
</evidence>
<name>A0A410Q8D6_9FIRM</name>
<organism evidence="9 10">
    <name type="scientific">Acidilutibacter cellobiosedens</name>
    <dbReference type="NCBI Taxonomy" id="2507161"/>
    <lineage>
        <taxon>Bacteria</taxon>
        <taxon>Bacillati</taxon>
        <taxon>Bacillota</taxon>
        <taxon>Tissierellia</taxon>
        <taxon>Tissierellales</taxon>
        <taxon>Acidilutibacteraceae</taxon>
        <taxon>Acidilutibacter</taxon>
    </lineage>
</organism>
<comment type="similarity">
    <text evidence="2">Belongs to the amino acid-polyamine-organocation (APC) superfamily. Spore germination protein (SGP) (TC 2.A.3.9) family.</text>
</comment>
<evidence type="ECO:0000256" key="3">
    <source>
        <dbReference type="ARBA" id="ARBA00022448"/>
    </source>
</evidence>
<evidence type="ECO:0000256" key="8">
    <source>
        <dbReference type="SAM" id="Phobius"/>
    </source>
</evidence>
<evidence type="ECO:0000256" key="5">
    <source>
        <dbReference type="ARBA" id="ARBA00022692"/>
    </source>
</evidence>
<feature type="transmembrane region" description="Helical" evidence="8">
    <location>
        <begin position="40"/>
        <end position="60"/>
    </location>
</feature>
<proteinExistence type="inferred from homology"/>
<dbReference type="RefSeq" id="WP_128751645.1">
    <property type="nucleotide sequence ID" value="NZ_CP035282.1"/>
</dbReference>
<evidence type="ECO:0000256" key="4">
    <source>
        <dbReference type="ARBA" id="ARBA00022544"/>
    </source>
</evidence>
<reference evidence="10" key="1">
    <citation type="submission" date="2019-01" db="EMBL/GenBank/DDBJ databases">
        <title>Draft genomes of a novel of Sporanaerobacter strains.</title>
        <authorList>
            <person name="Ma S."/>
        </authorList>
    </citation>
    <scope>NUCLEOTIDE SEQUENCE [LARGE SCALE GENOMIC DNA]</scope>
    <source>
        <strain evidence="10">NJN-17</strain>
    </source>
</reference>
<keyword evidence="4" id="KW-0309">Germination</keyword>
<sequence>MRIDKAQIPGVQFMFTVTCFIQSSSLLTAFLSEITKQDSWLAVLFGVVVCLPLIWLYRTLMVMFPDYNLIQILEEVYSPVVGKIIGISYAWFFITLTSLNLSDMGSFSKLTLMKRTPDVVLIVTCMLVMAWAVKYGIRLITQYSALFVFVAFSILIASVLLVLNQINLQNFLPMFDLPAIKYVQGTHIISTIPFGELVTLLMITPNVKLTRRDTTKYLFGGFTLGWITVLVVISRDIAVLGNTLPIFTLPTLVTLRLVNLGEALSRVEILFAIMLIMLLFFKITFLYYVSVITVAQIMKTKSYRHLILAAGALITAYSFTLYPSPLHHAASAKEITPILWTFFEILMPLLTFVIAKLRKLPKEKEV</sequence>
<dbReference type="AlphaFoldDB" id="A0A410Q8D6"/>
<evidence type="ECO:0000313" key="9">
    <source>
        <dbReference type="EMBL" id="QAT60198.1"/>
    </source>
</evidence>
<evidence type="ECO:0000256" key="7">
    <source>
        <dbReference type="ARBA" id="ARBA00023136"/>
    </source>
</evidence>
<keyword evidence="5 8" id="KW-0812">Transmembrane</keyword>
<keyword evidence="7 8" id="KW-0472">Membrane</keyword>
<feature type="transmembrane region" description="Helical" evidence="8">
    <location>
        <begin position="119"/>
        <end position="137"/>
    </location>
</feature>
<comment type="subcellular location">
    <subcellularLocation>
        <location evidence="1">Membrane</location>
        <topology evidence="1">Multi-pass membrane protein</topology>
    </subcellularLocation>
</comment>